<dbReference type="AlphaFoldDB" id="A0A833S5I0"/>
<protein>
    <submittedName>
        <fullName evidence="2">Uncharacterized protein</fullName>
    </submittedName>
</protein>
<dbReference type="Proteomes" id="UP000655588">
    <property type="component" value="Unassembled WGS sequence"/>
</dbReference>
<gene>
    <name evidence="2" type="ORF">E2986_13063</name>
</gene>
<name>A0A833S5I0_9HYME</name>
<dbReference type="EMBL" id="WNWW01000909">
    <property type="protein sequence ID" value="KAF3420918.1"/>
    <property type="molecule type" value="Genomic_DNA"/>
</dbReference>
<evidence type="ECO:0000256" key="1">
    <source>
        <dbReference type="SAM" id="MobiDB-lite"/>
    </source>
</evidence>
<evidence type="ECO:0000313" key="3">
    <source>
        <dbReference type="Proteomes" id="UP000655588"/>
    </source>
</evidence>
<comment type="caution">
    <text evidence="2">The sequence shown here is derived from an EMBL/GenBank/DDBJ whole genome shotgun (WGS) entry which is preliminary data.</text>
</comment>
<feature type="compositionally biased region" description="Acidic residues" evidence="1">
    <location>
        <begin position="60"/>
        <end position="79"/>
    </location>
</feature>
<sequence length="79" mass="8574">MESSFCGCDQGTLAGLHLDTKHLKAIGQDFCQALSMMKDCGEDWSVEKIPMGEGIPEESGCMEDDISSSCESDESDFET</sequence>
<feature type="region of interest" description="Disordered" evidence="1">
    <location>
        <begin position="51"/>
        <end position="79"/>
    </location>
</feature>
<evidence type="ECO:0000313" key="2">
    <source>
        <dbReference type="EMBL" id="KAF3420918.1"/>
    </source>
</evidence>
<organism evidence="2 3">
    <name type="scientific">Frieseomelitta varia</name>
    <dbReference type="NCBI Taxonomy" id="561572"/>
    <lineage>
        <taxon>Eukaryota</taxon>
        <taxon>Metazoa</taxon>
        <taxon>Ecdysozoa</taxon>
        <taxon>Arthropoda</taxon>
        <taxon>Hexapoda</taxon>
        <taxon>Insecta</taxon>
        <taxon>Pterygota</taxon>
        <taxon>Neoptera</taxon>
        <taxon>Endopterygota</taxon>
        <taxon>Hymenoptera</taxon>
        <taxon>Apocrita</taxon>
        <taxon>Aculeata</taxon>
        <taxon>Apoidea</taxon>
        <taxon>Anthophila</taxon>
        <taxon>Apidae</taxon>
        <taxon>Frieseomelitta</taxon>
    </lineage>
</organism>
<accession>A0A833S5I0</accession>
<proteinExistence type="predicted"/>
<keyword evidence="3" id="KW-1185">Reference proteome</keyword>
<reference evidence="2" key="1">
    <citation type="submission" date="2019-11" db="EMBL/GenBank/DDBJ databases">
        <title>The nuclear and mitochondrial genomes of Frieseomelitta varia - a highly eusocial stingless bee (Meliponini) with a permanently sterile worker caste.</title>
        <authorList>
            <person name="Freitas F.C.P."/>
            <person name="Lourenco A.P."/>
            <person name="Nunes F.M.F."/>
            <person name="Paschoal A.R."/>
            <person name="Abreu F.C.P."/>
            <person name="Barbin F.O."/>
            <person name="Bataglia L."/>
            <person name="Cardoso-Junior C.A.M."/>
            <person name="Cervoni M.S."/>
            <person name="Silva S.R."/>
            <person name="Dalarmi F."/>
            <person name="Del Lama M.A."/>
            <person name="Depintor T.S."/>
            <person name="Ferreira K.M."/>
            <person name="Goria P.S."/>
            <person name="Jaskot M.C."/>
            <person name="Lago D.C."/>
            <person name="Luna-Lucena D."/>
            <person name="Moda L.M."/>
            <person name="Nascimento L."/>
            <person name="Pedrino M."/>
            <person name="Rabico F.O."/>
            <person name="Sanches F.C."/>
            <person name="Santos D.E."/>
            <person name="Santos C.G."/>
            <person name="Vieira J."/>
            <person name="Lopes T.F."/>
            <person name="Barchuk A.R."/>
            <person name="Hartfelder K."/>
            <person name="Simoes Z.L.P."/>
            <person name="Bitondi M.M.G."/>
            <person name="Pinheiro D.G."/>
        </authorList>
    </citation>
    <scope>NUCLEOTIDE SEQUENCE</scope>
    <source>
        <strain evidence="2">USP_RPSP 00005682</strain>
        <tissue evidence="2">Whole individual</tissue>
    </source>
</reference>